<proteinExistence type="predicted"/>
<evidence type="ECO:0000313" key="3">
    <source>
        <dbReference type="Proteomes" id="UP000596661"/>
    </source>
</evidence>
<evidence type="ECO:0000313" key="2">
    <source>
        <dbReference type="EnsemblPlants" id="cds.evm.model.01.1942"/>
    </source>
</evidence>
<sequence length="162" mass="18373">MGKPLHEAITFGFKASNNKEKYESLIAGLKLALEVHAEYIEVYSDSQSVVNHVSGGYMARGERMVAYLSKINDLLMQFKGYTLKKIPREENETTNALAWLVSSTVIDKANLVPIQFLKEPSITSEKEIEMIDTTPNWMTPMAAYLNIGELPKNRNEARKMMR</sequence>
<dbReference type="InterPro" id="IPR012337">
    <property type="entry name" value="RNaseH-like_sf"/>
</dbReference>
<organism evidence="2 3">
    <name type="scientific">Cannabis sativa</name>
    <name type="common">Hemp</name>
    <name type="synonym">Marijuana</name>
    <dbReference type="NCBI Taxonomy" id="3483"/>
    <lineage>
        <taxon>Eukaryota</taxon>
        <taxon>Viridiplantae</taxon>
        <taxon>Streptophyta</taxon>
        <taxon>Embryophyta</taxon>
        <taxon>Tracheophyta</taxon>
        <taxon>Spermatophyta</taxon>
        <taxon>Magnoliopsida</taxon>
        <taxon>eudicotyledons</taxon>
        <taxon>Gunneridae</taxon>
        <taxon>Pentapetalae</taxon>
        <taxon>rosids</taxon>
        <taxon>fabids</taxon>
        <taxon>Rosales</taxon>
        <taxon>Cannabaceae</taxon>
        <taxon>Cannabis</taxon>
    </lineage>
</organism>
<dbReference type="InterPro" id="IPR002156">
    <property type="entry name" value="RNaseH_domain"/>
</dbReference>
<dbReference type="OMA" id="EYIEVYS"/>
<dbReference type="CDD" id="cd09279">
    <property type="entry name" value="RNase_HI_like"/>
    <property type="match status" value="1"/>
</dbReference>
<dbReference type="Gene3D" id="3.30.420.10">
    <property type="entry name" value="Ribonuclease H-like superfamily/Ribonuclease H"/>
    <property type="match status" value="1"/>
</dbReference>
<dbReference type="SUPFAM" id="SSF53098">
    <property type="entry name" value="Ribonuclease H-like"/>
    <property type="match status" value="1"/>
</dbReference>
<accession>A0A803NJ50</accession>
<dbReference type="GO" id="GO:0003676">
    <property type="term" value="F:nucleic acid binding"/>
    <property type="evidence" value="ECO:0007669"/>
    <property type="project" value="InterPro"/>
</dbReference>
<evidence type="ECO:0000259" key="1">
    <source>
        <dbReference type="Pfam" id="PF13456"/>
    </source>
</evidence>
<dbReference type="AlphaFoldDB" id="A0A803NJ50"/>
<dbReference type="Gramene" id="evm.model.01.1942">
    <property type="protein sequence ID" value="cds.evm.model.01.1942"/>
    <property type="gene ID" value="evm.TU.01.1942"/>
</dbReference>
<dbReference type="EMBL" id="UZAU01000053">
    <property type="status" value="NOT_ANNOTATED_CDS"/>
    <property type="molecule type" value="Genomic_DNA"/>
</dbReference>
<dbReference type="GO" id="GO:0004523">
    <property type="term" value="F:RNA-DNA hybrid ribonuclease activity"/>
    <property type="evidence" value="ECO:0007669"/>
    <property type="project" value="InterPro"/>
</dbReference>
<protein>
    <recommendedName>
        <fullName evidence="1">RNase H type-1 domain-containing protein</fullName>
    </recommendedName>
</protein>
<keyword evidence="3" id="KW-1185">Reference proteome</keyword>
<feature type="domain" description="RNase H type-1" evidence="1">
    <location>
        <begin position="21"/>
        <end position="98"/>
    </location>
</feature>
<dbReference type="EnsemblPlants" id="evm.model.01.1942">
    <property type="protein sequence ID" value="cds.evm.model.01.1942"/>
    <property type="gene ID" value="evm.TU.01.1942"/>
</dbReference>
<reference evidence="2" key="2">
    <citation type="submission" date="2021-03" db="UniProtKB">
        <authorList>
            <consortium name="EnsemblPlants"/>
        </authorList>
    </citation>
    <scope>IDENTIFICATION</scope>
</reference>
<name>A0A803NJ50_CANSA</name>
<dbReference type="Proteomes" id="UP000596661">
    <property type="component" value="Chromosome 1"/>
</dbReference>
<reference evidence="2" key="1">
    <citation type="submission" date="2018-11" db="EMBL/GenBank/DDBJ databases">
        <authorList>
            <person name="Grassa J C."/>
        </authorList>
    </citation>
    <scope>NUCLEOTIDE SEQUENCE [LARGE SCALE GENOMIC DNA]</scope>
</reference>
<dbReference type="Pfam" id="PF13456">
    <property type="entry name" value="RVT_3"/>
    <property type="match status" value="1"/>
</dbReference>
<dbReference type="PANTHER" id="PTHR48475">
    <property type="entry name" value="RIBONUCLEASE H"/>
    <property type="match status" value="1"/>
</dbReference>
<dbReference type="InterPro" id="IPR036397">
    <property type="entry name" value="RNaseH_sf"/>
</dbReference>
<dbReference type="PANTHER" id="PTHR48475:SF2">
    <property type="entry name" value="RIBONUCLEASE H"/>
    <property type="match status" value="1"/>
</dbReference>